<dbReference type="AlphaFoldDB" id="A0A0A8K6F9"/>
<feature type="transmembrane region" description="Helical" evidence="1">
    <location>
        <begin position="12"/>
        <end position="31"/>
    </location>
</feature>
<keyword evidence="2" id="KW-0830">Ubiquinone</keyword>
<dbReference type="STRING" id="1384459.GL4_3101"/>
<reference evidence="2 3" key="1">
    <citation type="submission" date="2014-09" db="EMBL/GenBank/DDBJ databases">
        <title>Genome sequencing of Methyloceanibacter caenitepidi Gela4.</title>
        <authorList>
            <person name="Takeuchi M."/>
            <person name="Susumu S."/>
            <person name="Kamagata Y."/>
            <person name="Oshima K."/>
            <person name="Hattori M."/>
            <person name="Iwasaki W."/>
        </authorList>
    </citation>
    <scope>NUCLEOTIDE SEQUENCE [LARGE SCALE GENOMIC DNA]</scope>
    <source>
        <strain evidence="2 3">Gela4</strain>
    </source>
</reference>
<dbReference type="EMBL" id="AP014648">
    <property type="protein sequence ID" value="BAQ18533.1"/>
    <property type="molecule type" value="Genomic_DNA"/>
</dbReference>
<keyword evidence="1" id="KW-0472">Membrane</keyword>
<evidence type="ECO:0000256" key="1">
    <source>
        <dbReference type="SAM" id="Phobius"/>
    </source>
</evidence>
<dbReference type="EC" id="1.6.5.3" evidence="2"/>
<keyword evidence="2" id="KW-0560">Oxidoreductase</keyword>
<evidence type="ECO:0000313" key="2">
    <source>
        <dbReference type="EMBL" id="BAQ18533.1"/>
    </source>
</evidence>
<dbReference type="Gene3D" id="1.10.150.20">
    <property type="entry name" value="5' to 3' exonuclease, C-terminal subdomain"/>
    <property type="match status" value="1"/>
</dbReference>
<dbReference type="GO" id="GO:0016491">
    <property type="term" value="F:oxidoreductase activity"/>
    <property type="evidence" value="ECO:0007669"/>
    <property type="project" value="UniProtKB-KW"/>
</dbReference>
<dbReference type="KEGG" id="mcg:GL4_3101"/>
<name>A0A0A8K6F9_9HYPH</name>
<gene>
    <name evidence="2" type="ORF">GL4_3101</name>
</gene>
<dbReference type="Proteomes" id="UP000031643">
    <property type="component" value="Chromosome"/>
</dbReference>
<protein>
    <submittedName>
        <fullName evidence="2">NADH-ubiquinone oxidoreductase chain E</fullName>
        <ecNumber evidence="2">1.6.5.3</ecNumber>
    </submittedName>
</protein>
<dbReference type="OrthoDB" id="9807941at2"/>
<proteinExistence type="predicted"/>
<sequence length="210" mass="23235">MFKNWGFLLAEIWFLIVLAALLGLFVGWLLWGGRRKTSYKSSGDEAGTLRAQLEDCRASCREKDDLIGRLEGRLEGRGTSKEARPATPAMAAAPANLAVMNAPVAERASEGVKPKTLDAPLEGKADNLKKIKGVGPKLEKLCNRLGFWHFDQIANWTDAEVAWVDANLEGFKGRVTRDDWVAQAKLLAEGRTTEFSKRVEAGDVYEKDKK</sequence>
<accession>A0A0A8K6F9</accession>
<dbReference type="HOGENOM" id="CLU_070816_0_0_5"/>
<organism evidence="2 3">
    <name type="scientific">Methyloceanibacter caenitepidi</name>
    <dbReference type="NCBI Taxonomy" id="1384459"/>
    <lineage>
        <taxon>Bacteria</taxon>
        <taxon>Pseudomonadati</taxon>
        <taxon>Pseudomonadota</taxon>
        <taxon>Alphaproteobacteria</taxon>
        <taxon>Hyphomicrobiales</taxon>
        <taxon>Hyphomicrobiaceae</taxon>
        <taxon>Methyloceanibacter</taxon>
    </lineage>
</organism>
<keyword evidence="1" id="KW-1133">Transmembrane helix</keyword>
<keyword evidence="3" id="KW-1185">Reference proteome</keyword>
<keyword evidence="1" id="KW-0812">Transmembrane</keyword>
<dbReference type="RefSeq" id="WP_045368713.1">
    <property type="nucleotide sequence ID" value="NZ_AP014648.1"/>
</dbReference>
<evidence type="ECO:0000313" key="3">
    <source>
        <dbReference type="Proteomes" id="UP000031643"/>
    </source>
</evidence>